<dbReference type="InterPro" id="IPR038382">
    <property type="entry name" value="Ste5_C_sf"/>
</dbReference>
<feature type="compositionally biased region" description="Low complexity" evidence="1">
    <location>
        <begin position="47"/>
        <end position="60"/>
    </location>
</feature>
<feature type="region of interest" description="Disordered" evidence="1">
    <location>
        <begin position="479"/>
        <end position="513"/>
    </location>
</feature>
<evidence type="ECO:0000313" key="3">
    <source>
        <dbReference type="EMBL" id="SGZ40067.1"/>
    </source>
</evidence>
<evidence type="ECO:0000313" key="4">
    <source>
        <dbReference type="Proteomes" id="UP000183365"/>
    </source>
</evidence>
<organism evidence="3 4">
    <name type="scientific">Hanseniaspora guilliermondii</name>
    <dbReference type="NCBI Taxonomy" id="56406"/>
    <lineage>
        <taxon>Eukaryota</taxon>
        <taxon>Fungi</taxon>
        <taxon>Dikarya</taxon>
        <taxon>Ascomycota</taxon>
        <taxon>Saccharomycotina</taxon>
        <taxon>Saccharomycetes</taxon>
        <taxon>Saccharomycodales</taxon>
        <taxon>Saccharomycodaceae</taxon>
        <taxon>Hanseniaspora</taxon>
    </lineage>
</organism>
<dbReference type="VEuPathDB" id="FungiDB:HGUI_02267"/>
<keyword evidence="4" id="KW-1185">Reference proteome</keyword>
<dbReference type="EMBL" id="FQNF01000038">
    <property type="protein sequence ID" value="SGZ40067.1"/>
    <property type="molecule type" value="Genomic_DNA"/>
</dbReference>
<dbReference type="Proteomes" id="UP000183365">
    <property type="component" value="Unassembled WGS sequence"/>
</dbReference>
<proteinExistence type="predicted"/>
<sequence length="957" mass="109049">MVSSHQLENNINSFLTGQEDLSSSVGKHSNSLNFSSPMKKLKNLRNRSSAGTSASSTRRSPLNIRTPSTDKLVNLDDKMLFGLRSAEKLSVDIPKRTTSLSAFSADSGYTPLNNKTSSNTPKVKENRNMEINRRESMKMEQQRQSSMRNTSAVSYSFDFNNTPSMTTYNEFNINDPPSFTPPKYKNHGNSRQTKRLNLMKCCICEETVREKTTEEKILTLECGHICHDTCLLLHMMMEKEKQTTYTKHTDLFPLCELCDDGITRCKPMSEEAKDELYFKVLMADDESEENVKSTIIDPDKEKTMQLLNEDTNYLEGLPVPDFSVQEPSEVNSTYNSENANTTPPNQIISMFTGNPSNLKPMASKNNKEVQEVVKRKSVLKQNLSGYKMTNGSPNMNRYVRARTSILHQSSISRNSTLSKKNSSISSPKPIVKKLNASLPTNAIYSSINTSVDSKGKTTNIHSLDVDSDSDDELMIVQIEGDPNTESKRHQSRKYNNKNNLDMQDKHRSGKYRDSISTQTSEIIIGVVKERLNLVHQLIEAHSDKLNKKNIDIELGLLRISNIFEVCKVLDNKDTFYLCKCYLFEKMMILDFFDKRTESDFQMIKLTAESVNVDVVNDQIFRLSCLNSHDINIFQFKSVDKNNSRILDKWISALLDFNLEFYDQPFTTNDIFKNNSSNINTIDENNEDTVIMGLQDVIIKKSNTEVSTNVPIKSYDNVDDLIVIIQLDSIKKIKKRENLNLINSIKSLNKYFNKKKKILKFVILDEKSKILCIGSSEDVLSQLDGSLKFEQIRGKKLTQTSWSTGVLQRYFMDVDESNLNVVVMSSTEMNTDQNCLFNDFYASSNDNLLKIHVGFLNVDYSEDIKDLVEINSWYDMMETICFSLNIEFGQDDLDYDDINISQINSECNSTISSVYTDITPLTPLNFDNEINSNTLKIQSFGSDENSSSFDAEALYNYL</sequence>
<reference evidence="4" key="1">
    <citation type="submission" date="2016-11" db="EMBL/GenBank/DDBJ databases">
        <authorList>
            <person name="Guldener U."/>
        </authorList>
    </citation>
    <scope>NUCLEOTIDE SEQUENCE [LARGE SCALE GENOMIC DNA]</scope>
</reference>
<dbReference type="InterPro" id="IPR021106">
    <property type="entry name" value="Ste5_Fus3-bd_dom"/>
</dbReference>
<dbReference type="AlphaFoldDB" id="A0A1L0B4V4"/>
<evidence type="ECO:0000259" key="2">
    <source>
        <dbReference type="Pfam" id="PF12194"/>
    </source>
</evidence>
<feature type="region of interest" description="Disordered" evidence="1">
    <location>
        <begin position="327"/>
        <end position="346"/>
    </location>
</feature>
<protein>
    <recommendedName>
        <fullName evidence="2">Protein Ste5 Fus3-binding domain-containing protein</fullName>
    </recommendedName>
</protein>
<feature type="compositionally biased region" description="Basic and acidic residues" evidence="1">
    <location>
        <begin position="502"/>
        <end position="513"/>
    </location>
</feature>
<gene>
    <name evidence="3" type="ORF">HGUI_02267</name>
</gene>
<evidence type="ECO:0000256" key="1">
    <source>
        <dbReference type="SAM" id="MobiDB-lite"/>
    </source>
</evidence>
<dbReference type="OrthoDB" id="3972734at2759"/>
<dbReference type="Pfam" id="PF12194">
    <property type="entry name" value="Ste5_C"/>
    <property type="match status" value="1"/>
</dbReference>
<feature type="region of interest" description="Disordered" evidence="1">
    <location>
        <begin position="20"/>
        <end position="69"/>
    </location>
</feature>
<accession>A0A1L0B4V4</accession>
<name>A0A1L0B4V4_9ASCO</name>
<dbReference type="Gene3D" id="3.40.50.11070">
    <property type="entry name" value="Protein Ste5, Fus3-binding domain"/>
    <property type="match status" value="1"/>
</dbReference>
<feature type="compositionally biased region" description="Polar residues" evidence="1">
    <location>
        <begin position="20"/>
        <end position="36"/>
    </location>
</feature>
<feature type="domain" description="Protein Ste5 Fus3-binding" evidence="2">
    <location>
        <begin position="705"/>
        <end position="895"/>
    </location>
</feature>